<gene>
    <name evidence="1" type="ORF">MBOU_49550</name>
</gene>
<proteinExistence type="predicted"/>
<comment type="caution">
    <text evidence="1">The sequence shown here is derived from an EMBL/GenBank/DDBJ whole genome shotgun (WGS) entry which is preliminary data.</text>
</comment>
<accession>A0A7I9YWG2</accession>
<organism evidence="1 2">
    <name type="scientific">Mycobacterium bourgelatii</name>
    <dbReference type="NCBI Taxonomy" id="1273442"/>
    <lineage>
        <taxon>Bacteria</taxon>
        <taxon>Bacillati</taxon>
        <taxon>Actinomycetota</taxon>
        <taxon>Actinomycetes</taxon>
        <taxon>Mycobacteriales</taxon>
        <taxon>Mycobacteriaceae</taxon>
        <taxon>Mycobacterium</taxon>
    </lineage>
</organism>
<sequence length="94" mass="10443">MLGELVDRHLVIGQGPQHLHTGGVRKHSEDFDDEGNLIIGQLQRSIICMHTQIIAQHRWCCQWRRVARLSAFASRESVTVAGAALLIATACDNN</sequence>
<evidence type="ECO:0000313" key="2">
    <source>
        <dbReference type="Proteomes" id="UP000465360"/>
    </source>
</evidence>
<keyword evidence="2" id="KW-1185">Reference proteome</keyword>
<dbReference type="EMBL" id="BLKZ01000001">
    <property type="protein sequence ID" value="GFG92913.1"/>
    <property type="molecule type" value="Genomic_DNA"/>
</dbReference>
<evidence type="ECO:0000313" key="1">
    <source>
        <dbReference type="EMBL" id="GFG92913.1"/>
    </source>
</evidence>
<reference evidence="1 2" key="1">
    <citation type="journal article" date="2019" name="Emerg. Microbes Infect.">
        <title>Comprehensive subspecies identification of 175 nontuberculous mycobacteria species based on 7547 genomic profiles.</title>
        <authorList>
            <person name="Matsumoto Y."/>
            <person name="Kinjo T."/>
            <person name="Motooka D."/>
            <person name="Nabeya D."/>
            <person name="Jung N."/>
            <person name="Uechi K."/>
            <person name="Horii T."/>
            <person name="Iida T."/>
            <person name="Fujita J."/>
            <person name="Nakamura S."/>
        </authorList>
    </citation>
    <scope>NUCLEOTIDE SEQUENCE [LARGE SCALE GENOMIC DNA]</scope>
    <source>
        <strain evidence="1 2">JCM 30725</strain>
    </source>
</reference>
<dbReference type="Proteomes" id="UP000465360">
    <property type="component" value="Unassembled WGS sequence"/>
</dbReference>
<protein>
    <submittedName>
        <fullName evidence="1">Uncharacterized protein</fullName>
    </submittedName>
</protein>
<dbReference type="AlphaFoldDB" id="A0A7I9YWG2"/>
<name>A0A7I9YWG2_MYCBU</name>